<evidence type="ECO:0000313" key="3">
    <source>
        <dbReference type="EMBL" id="KZS21249.1"/>
    </source>
</evidence>
<reference evidence="3 4" key="1">
    <citation type="submission" date="2016-03" db="EMBL/GenBank/DDBJ databases">
        <title>EvidentialGene: Evidence-directed Construction of Genes on Genomes.</title>
        <authorList>
            <person name="Gilbert D.G."/>
            <person name="Choi J.-H."/>
            <person name="Mockaitis K."/>
            <person name="Colbourne J."/>
            <person name="Pfrender M."/>
        </authorList>
    </citation>
    <scope>NUCLEOTIDE SEQUENCE [LARGE SCALE GENOMIC DNA]</scope>
    <source>
        <strain evidence="3 4">Xinb3</strain>
        <tissue evidence="3">Complete organism</tissue>
    </source>
</reference>
<feature type="region of interest" description="Disordered" evidence="1">
    <location>
        <begin position="59"/>
        <end position="104"/>
    </location>
</feature>
<evidence type="ECO:0000313" key="4">
    <source>
        <dbReference type="Proteomes" id="UP000076858"/>
    </source>
</evidence>
<protein>
    <submittedName>
        <fullName evidence="3">Uncharacterized protein</fullName>
    </submittedName>
</protein>
<accession>A0A0N8CXJ4</accession>
<keyword evidence="4" id="KW-1185">Reference proteome</keyword>
<sequence length="449" mass="49638">MRQPFLLLFLGLLMAVSVTSAGLKERIQRIPNPITSFWRGLKAGSSKIEKATNRIIGNVGYTKSPEPRETSEPLEENNPSNKEIVSVTSSSHSSQTSNGLGTTTYSHNSYTSTVDGEVVESSYTSSANGIANQYSQNKINSFKGTIVVPISSNPDYNKKLIVKSPNFPYGRSNPVTSSWNVKVRTNCRRGLVTMKIDELSRLSDEKECSEGFYRVSPFMKQTKICGRVDTVPPFQWYVDDQEPEDVTISLKHNGLNDGYSEGLGFSLKGECLPKDFDMTRGKALKSYSSWLQQLYRDSATYGFPTVVIPGFSLANTPSPETNTEEESTDSLYIAHPLHHGSEPPIQPISPDQLLWTPTFNLNNPTNLPIVLTTSYAETTPAAVTSTQTSTIAQQQSLLPEDDPDYYNNDGAQMLQAPNVPVDEDLDDAISYITTLLEKPLKARKPLPKQ</sequence>
<evidence type="ECO:0000256" key="1">
    <source>
        <dbReference type="SAM" id="MobiDB-lite"/>
    </source>
</evidence>
<feature type="chain" id="PRO_5013460458" evidence="2">
    <location>
        <begin position="22"/>
        <end position="449"/>
    </location>
</feature>
<name>A0A0N8CXJ4_9CRUS</name>
<comment type="caution">
    <text evidence="3">The sequence shown here is derived from an EMBL/GenBank/DDBJ whole genome shotgun (WGS) entry which is preliminary data.</text>
</comment>
<evidence type="ECO:0000256" key="2">
    <source>
        <dbReference type="SAM" id="SignalP"/>
    </source>
</evidence>
<keyword evidence="2" id="KW-0732">Signal</keyword>
<feature type="compositionally biased region" description="Low complexity" evidence="1">
    <location>
        <begin position="85"/>
        <end position="104"/>
    </location>
</feature>
<proteinExistence type="predicted"/>
<organism evidence="3 4">
    <name type="scientific">Daphnia magna</name>
    <dbReference type="NCBI Taxonomy" id="35525"/>
    <lineage>
        <taxon>Eukaryota</taxon>
        <taxon>Metazoa</taxon>
        <taxon>Ecdysozoa</taxon>
        <taxon>Arthropoda</taxon>
        <taxon>Crustacea</taxon>
        <taxon>Branchiopoda</taxon>
        <taxon>Diplostraca</taxon>
        <taxon>Cladocera</taxon>
        <taxon>Anomopoda</taxon>
        <taxon>Daphniidae</taxon>
        <taxon>Daphnia</taxon>
    </lineage>
</organism>
<feature type="signal peptide" evidence="2">
    <location>
        <begin position="1"/>
        <end position="21"/>
    </location>
</feature>
<dbReference type="AlphaFoldDB" id="A0A0N8CXJ4"/>
<dbReference type="OrthoDB" id="6333196at2759"/>
<dbReference type="EMBL" id="LRGB01000031">
    <property type="protein sequence ID" value="KZS21249.1"/>
    <property type="molecule type" value="Genomic_DNA"/>
</dbReference>
<gene>
    <name evidence="3" type="ORF">APZ42_011862</name>
</gene>
<dbReference type="Proteomes" id="UP000076858">
    <property type="component" value="Unassembled WGS sequence"/>
</dbReference>